<accession>A0AA88US08</accession>
<protein>
    <submittedName>
        <fullName evidence="1">Uncharacterized protein</fullName>
    </submittedName>
</protein>
<comment type="caution">
    <text evidence="1">The sequence shown here is derived from an EMBL/GenBank/DDBJ whole genome shotgun (WGS) entry which is preliminary data.</text>
</comment>
<dbReference type="AlphaFoldDB" id="A0AA88US08"/>
<sequence length="120" mass="13800">MASYLGFDVYDLELTAVRSDSDLRRLLIRTANWSIIMVEDIDCSLSLDSPRTATPKGVEVLLQSRIWGTTKRGRIPPPVKDMGNFKQLNSENHFQLNTYLNCMIFQKTLELNPDHDQNKK</sequence>
<dbReference type="InterPro" id="IPR050747">
    <property type="entry name" value="Mitochondrial_chaperone_BCS1"/>
</dbReference>
<dbReference type="EMBL" id="JAVXUO010001139">
    <property type="protein sequence ID" value="KAK2985577.1"/>
    <property type="molecule type" value="Genomic_DNA"/>
</dbReference>
<organism evidence="1 2">
    <name type="scientific">Escallonia rubra</name>
    <dbReference type="NCBI Taxonomy" id="112253"/>
    <lineage>
        <taxon>Eukaryota</taxon>
        <taxon>Viridiplantae</taxon>
        <taxon>Streptophyta</taxon>
        <taxon>Embryophyta</taxon>
        <taxon>Tracheophyta</taxon>
        <taxon>Spermatophyta</taxon>
        <taxon>Magnoliopsida</taxon>
        <taxon>eudicotyledons</taxon>
        <taxon>Gunneridae</taxon>
        <taxon>Pentapetalae</taxon>
        <taxon>asterids</taxon>
        <taxon>campanulids</taxon>
        <taxon>Escalloniales</taxon>
        <taxon>Escalloniaceae</taxon>
        <taxon>Escallonia</taxon>
    </lineage>
</organism>
<dbReference type="PANTHER" id="PTHR23070">
    <property type="entry name" value="BCS1 AAA-TYPE ATPASE"/>
    <property type="match status" value="1"/>
</dbReference>
<gene>
    <name evidence="1" type="ORF">RJ640_025010</name>
</gene>
<reference evidence="1" key="1">
    <citation type="submission" date="2022-12" db="EMBL/GenBank/DDBJ databases">
        <title>Draft genome assemblies for two species of Escallonia (Escalloniales).</title>
        <authorList>
            <person name="Chanderbali A."/>
            <person name="Dervinis C."/>
            <person name="Anghel I."/>
            <person name="Soltis D."/>
            <person name="Soltis P."/>
            <person name="Zapata F."/>
        </authorList>
    </citation>
    <scope>NUCLEOTIDE SEQUENCE</scope>
    <source>
        <strain evidence="1">UCBG92.1500</strain>
        <tissue evidence="1">Leaf</tissue>
    </source>
</reference>
<dbReference type="Proteomes" id="UP001187471">
    <property type="component" value="Unassembled WGS sequence"/>
</dbReference>
<proteinExistence type="predicted"/>
<evidence type="ECO:0000313" key="2">
    <source>
        <dbReference type="Proteomes" id="UP001187471"/>
    </source>
</evidence>
<evidence type="ECO:0000313" key="1">
    <source>
        <dbReference type="EMBL" id="KAK2985577.1"/>
    </source>
</evidence>
<keyword evidence="2" id="KW-1185">Reference proteome</keyword>
<name>A0AA88US08_9ASTE</name>